<gene>
    <name evidence="1" type="ORF">HGA03_15250</name>
</gene>
<reference evidence="1 2" key="1">
    <citation type="submission" date="2020-04" db="EMBL/GenBank/DDBJ databases">
        <title>MicrobeNet Type strains.</title>
        <authorList>
            <person name="Nicholson A.C."/>
        </authorList>
    </citation>
    <scope>NUCLEOTIDE SEQUENCE [LARGE SCALE GENOMIC DNA]</scope>
    <source>
        <strain evidence="1 2">ATCC BAA-788</strain>
    </source>
</reference>
<dbReference type="Proteomes" id="UP000581206">
    <property type="component" value="Unassembled WGS sequence"/>
</dbReference>
<organism evidence="1 2">
    <name type="scientific">Cellulomonas denverensis</name>
    <dbReference type="NCBI Taxonomy" id="264297"/>
    <lineage>
        <taxon>Bacteria</taxon>
        <taxon>Bacillati</taxon>
        <taxon>Actinomycetota</taxon>
        <taxon>Actinomycetes</taxon>
        <taxon>Micrococcales</taxon>
        <taxon>Cellulomonadaceae</taxon>
        <taxon>Cellulomonas</taxon>
    </lineage>
</organism>
<accession>A0A7X6R0D2</accession>
<protein>
    <submittedName>
        <fullName evidence="1">Uncharacterized protein</fullName>
    </submittedName>
</protein>
<keyword evidence="2" id="KW-1185">Reference proteome</keyword>
<evidence type="ECO:0000313" key="2">
    <source>
        <dbReference type="Proteomes" id="UP000581206"/>
    </source>
</evidence>
<dbReference type="EMBL" id="JAAXOX010000011">
    <property type="protein sequence ID" value="NKY24026.1"/>
    <property type="molecule type" value="Genomic_DNA"/>
</dbReference>
<comment type="caution">
    <text evidence="1">The sequence shown here is derived from an EMBL/GenBank/DDBJ whole genome shotgun (WGS) entry which is preliminary data.</text>
</comment>
<proteinExistence type="predicted"/>
<evidence type="ECO:0000313" key="1">
    <source>
        <dbReference type="EMBL" id="NKY24026.1"/>
    </source>
</evidence>
<sequence>MPADRNTGDDRTAARDALHDLVARVRPELVRAQDSGDRDAGLDLVAFTQVLSEEAATMRDDAVASARHQKTSWAQIGDRLGMSRQAAQQRFGDPGPDHHDRVSDPARAAVGEVWRLSPVTAFDEMEQLDHYGRQGWHSVGYGILFHDLVKDSVAWEHRRVSVLGPGRARLEADGWRVVGGGWFPWSYYARPTGRPAES</sequence>
<dbReference type="AlphaFoldDB" id="A0A7X6R0D2"/>
<dbReference type="RefSeq" id="WP_168631155.1">
    <property type="nucleotide sequence ID" value="NZ_BONL01000041.1"/>
</dbReference>
<name>A0A7X6R0D2_9CELL</name>